<keyword evidence="5" id="KW-0812">Transmembrane</keyword>
<dbReference type="Proteomes" id="UP000831782">
    <property type="component" value="Chromosome"/>
</dbReference>
<dbReference type="Gene3D" id="1.10.10.60">
    <property type="entry name" value="Homeodomain-like"/>
    <property type="match status" value="2"/>
</dbReference>
<dbReference type="Pfam" id="PF12833">
    <property type="entry name" value="HTH_18"/>
    <property type="match status" value="1"/>
</dbReference>
<keyword evidence="3" id="KW-0804">Transcription</keyword>
<evidence type="ECO:0000256" key="1">
    <source>
        <dbReference type="ARBA" id="ARBA00023015"/>
    </source>
</evidence>
<name>A0ABY4F050_9BACI</name>
<dbReference type="PROSITE" id="PS01124">
    <property type="entry name" value="HTH_ARAC_FAMILY_2"/>
    <property type="match status" value="1"/>
</dbReference>
<feature type="transmembrane region" description="Helical" evidence="5">
    <location>
        <begin position="12"/>
        <end position="33"/>
    </location>
</feature>
<feature type="domain" description="HTH araC/xylS-type" evidence="6">
    <location>
        <begin position="662"/>
        <end position="760"/>
    </location>
</feature>
<evidence type="ECO:0000256" key="4">
    <source>
        <dbReference type="SAM" id="Coils"/>
    </source>
</evidence>
<evidence type="ECO:0000256" key="5">
    <source>
        <dbReference type="SAM" id="Phobius"/>
    </source>
</evidence>
<dbReference type="Gene3D" id="3.30.450.20">
    <property type="entry name" value="PAS domain"/>
    <property type="match status" value="1"/>
</dbReference>
<keyword evidence="1" id="KW-0805">Transcription regulation</keyword>
<keyword evidence="8" id="KW-1185">Reference proteome</keyword>
<proteinExistence type="predicted"/>
<evidence type="ECO:0000259" key="6">
    <source>
        <dbReference type="PROSITE" id="PS01124"/>
    </source>
</evidence>
<dbReference type="InterPro" id="IPR018062">
    <property type="entry name" value="HTH_AraC-typ_CS"/>
</dbReference>
<keyword evidence="5" id="KW-0472">Membrane</keyword>
<dbReference type="PANTHER" id="PTHR43280">
    <property type="entry name" value="ARAC-FAMILY TRANSCRIPTIONAL REGULATOR"/>
    <property type="match status" value="1"/>
</dbReference>
<evidence type="ECO:0000256" key="3">
    <source>
        <dbReference type="ARBA" id="ARBA00023163"/>
    </source>
</evidence>
<dbReference type="InterPro" id="IPR009057">
    <property type="entry name" value="Homeodomain-like_sf"/>
</dbReference>
<dbReference type="RefSeq" id="WP_244723183.1">
    <property type="nucleotide sequence ID" value="NZ_CP095072.1"/>
</dbReference>
<feature type="transmembrane region" description="Helical" evidence="5">
    <location>
        <begin position="295"/>
        <end position="322"/>
    </location>
</feature>
<feature type="coiled-coil region" evidence="4">
    <location>
        <begin position="348"/>
        <end position="375"/>
    </location>
</feature>
<dbReference type="SUPFAM" id="SSF46689">
    <property type="entry name" value="Homeodomain-like"/>
    <property type="match status" value="2"/>
</dbReference>
<keyword evidence="4" id="KW-0175">Coiled coil</keyword>
<dbReference type="PANTHER" id="PTHR43280:SF10">
    <property type="entry name" value="REGULATORY PROTEIN POCR"/>
    <property type="match status" value="1"/>
</dbReference>
<gene>
    <name evidence="7" type="ORF">MUN88_08200</name>
</gene>
<protein>
    <submittedName>
        <fullName evidence="7">Helix-turn-helix domain-containing protein</fullName>
    </submittedName>
</protein>
<reference evidence="7 8" key="1">
    <citation type="submission" date="2022-04" db="EMBL/GenBank/DDBJ databases">
        <title>Gracilibacillus sp. isolated from saltern.</title>
        <authorList>
            <person name="Won M."/>
            <person name="Lee C.-M."/>
            <person name="Woen H.-Y."/>
            <person name="Kwon S.-W."/>
        </authorList>
    </citation>
    <scope>NUCLEOTIDE SEQUENCE [LARGE SCALE GENOMIC DNA]</scope>
    <source>
        <strain evidence="7 8">SSWR10-1</strain>
    </source>
</reference>
<keyword evidence="5" id="KW-1133">Transmembrane helix</keyword>
<sequence>MKKFSDKHYFKIISVLFILSTVPVIITGVLSYWQSSHAIVDYSNDEKKQNIFQIQTNVEQVLRYIDLSTTYFVRSAQTKSLLNEEMNGMAFNDFQSSRKDLNHLQTLETGIEDIILVSLEKRWLINNDGLVHLDNQTYEQINLNYLNLPRKSMWVMEDAEDINLPNATTNSCPQYINLIKRLPILSSNPDGLISVIVPTCELNDIMAQSNDSESFVILDENNQIIAHSNSEYTGDDGYIPNALYDKIDRNELEGQFEYTINGTDYKISYQSSDYNNWTYLSLVKLSDLHTKSSSIGWLTALIVTILLIISSCFAFIGSKFLYRPVKKLKSAIKINDEESFPSHSGNEFELIETHIEKLLNQNDQLEKRVQSQITQLKQLFMIRLLQGKVSSSEIPLKIKSFNYNDQWNSLTIFSLKIDEIDQKKFNKNDQDLILFAINNLIEDLIPSNERLTPVVSNDTQSTIILTDEEDSAAYMQVINERVKLIQAKIKELLHLSISIGISQRYQTLEDASTAFKESKEALKYRLKMGEASIIFYENLNRRYSSVAPYPSQLKNKIIDAIKLTDQEQALNELDKFFGYVNRHDMNHQQLEIIISRFLYELYELKEMLGVNVERFQSTEMITNFQNLRSLEAIHEWVKEDIILPLIANIDARDDSKNKKISDKMIRFIRDNFNKDISLDLIAAELHYNPNYLSSIFQKETGYSFSEYLLRYRLNKAKDWLTTTNMSVKEIAEQLQYNNSQNFIRSFRKMEEITPGKYRAQYKSKEA</sequence>
<evidence type="ECO:0000256" key="2">
    <source>
        <dbReference type="ARBA" id="ARBA00023125"/>
    </source>
</evidence>
<accession>A0ABY4F050</accession>
<dbReference type="EMBL" id="CP095072">
    <property type="protein sequence ID" value="UOQ50032.1"/>
    <property type="molecule type" value="Genomic_DNA"/>
</dbReference>
<dbReference type="InterPro" id="IPR018060">
    <property type="entry name" value="HTH_AraC"/>
</dbReference>
<evidence type="ECO:0000313" key="7">
    <source>
        <dbReference type="EMBL" id="UOQ50032.1"/>
    </source>
</evidence>
<organism evidence="7 8">
    <name type="scientific">Gracilibacillus caseinilyticus</name>
    <dbReference type="NCBI Taxonomy" id="2932256"/>
    <lineage>
        <taxon>Bacteria</taxon>
        <taxon>Bacillati</taxon>
        <taxon>Bacillota</taxon>
        <taxon>Bacilli</taxon>
        <taxon>Bacillales</taxon>
        <taxon>Bacillaceae</taxon>
        <taxon>Gracilibacillus</taxon>
    </lineage>
</organism>
<dbReference type="SMART" id="SM00342">
    <property type="entry name" value="HTH_ARAC"/>
    <property type="match status" value="1"/>
</dbReference>
<dbReference type="PROSITE" id="PS00041">
    <property type="entry name" value="HTH_ARAC_FAMILY_1"/>
    <property type="match status" value="1"/>
</dbReference>
<evidence type="ECO:0000313" key="8">
    <source>
        <dbReference type="Proteomes" id="UP000831782"/>
    </source>
</evidence>
<keyword evidence="2" id="KW-0238">DNA-binding</keyword>